<evidence type="ECO:0000256" key="1">
    <source>
        <dbReference type="SAM" id="MobiDB-lite"/>
    </source>
</evidence>
<dbReference type="PANTHER" id="PTHR18868">
    <property type="entry name" value="OS07G0665300 PROTEIN-RELATED"/>
    <property type="match status" value="1"/>
</dbReference>
<dbReference type="STRING" id="4565.A0A3B6LNB9"/>
<dbReference type="SUPFAM" id="SSF50494">
    <property type="entry name" value="Trypsin-like serine proteases"/>
    <property type="match status" value="2"/>
</dbReference>
<dbReference type="AlphaFoldDB" id="A0A3B6LNB9"/>
<dbReference type="SMR" id="A0A3B6LNB9"/>
<proteinExistence type="predicted"/>
<evidence type="ECO:0000313" key="2">
    <source>
        <dbReference type="EnsemblPlants" id="TraesCS5B02G286600.4"/>
    </source>
</evidence>
<reference evidence="2" key="2">
    <citation type="submission" date="2018-10" db="UniProtKB">
        <authorList>
            <consortium name="EnsemblPlants"/>
        </authorList>
    </citation>
    <scope>IDENTIFICATION</scope>
</reference>
<gene>
    <name evidence="2" type="primary">LOC123112577</name>
</gene>
<name>A0A3B6LNB9_WHEAT</name>
<organism evidence="2">
    <name type="scientific">Triticum aestivum</name>
    <name type="common">Wheat</name>
    <dbReference type="NCBI Taxonomy" id="4565"/>
    <lineage>
        <taxon>Eukaryota</taxon>
        <taxon>Viridiplantae</taxon>
        <taxon>Streptophyta</taxon>
        <taxon>Embryophyta</taxon>
        <taxon>Tracheophyta</taxon>
        <taxon>Spermatophyta</taxon>
        <taxon>Magnoliopsida</taxon>
        <taxon>Liliopsida</taxon>
        <taxon>Poales</taxon>
        <taxon>Poaceae</taxon>
        <taxon>BOP clade</taxon>
        <taxon>Pooideae</taxon>
        <taxon>Triticodae</taxon>
        <taxon>Triticeae</taxon>
        <taxon>Triticinae</taxon>
        <taxon>Triticum</taxon>
    </lineage>
</organism>
<dbReference type="EnsemblPlants" id="TraesCS5B02G286600.4">
    <property type="protein sequence ID" value="TraesCS5B02G286600.4"/>
    <property type="gene ID" value="TraesCS5B02G286600"/>
</dbReference>
<sequence length="605" mass="67642">MLRQTTGEMLKFRRMSRSSNGRQKIRKRVVKKEVSSIVSDRRKAVVENITQELATKLSPSIVSLASFDGDKMHFRSTGIVLANSSSGGACVLTSSALVSTSDKERMLTPALKIKLRLPNNEVVGGWIKRYRLPCSMVVIETRFSPDLRAACLNKTVQVEPHSQLLAVKHCFHSGKLMDTRGELIDGPSEVDSEGFMFSTCKITMDGSGGPLVDFDGNIVGMNDYHDQKFTRYVPTNKILESLRDIWLCVDEMEDLCITFKPFRFTEGCSSRVQGSLNQTCSTGRSGDKRKRKDFASSIPKPQEFIEDEHTPEFTVDEHKHPTIHPWPSSEFTKVVNDILRSDGYPLPAYADRGMHLEGDFEEEFGIAMWSEPTRKVASMKSWGVVALASFNGKERHFACTGVSVDCNESTSIILTSASLVRTSGDENKIIDNLRIEVCLPMEQRIIGTLQHYDLSYNVAVVSIPNSCKNHAAIIFEEPQTKVVVALGRAFKSGNLMATDGSVTGGRNKFDCRELKFSTCKITKAGIGGPLFDLNGNFVGMNFYDSDGTPYLPSDIIQNLLRSFYAERTAAAGITEKPNYRWPVPKPYWYYPSRHPKREPKPTLFD</sequence>
<dbReference type="Proteomes" id="UP000019116">
    <property type="component" value="Chromosome 5B"/>
</dbReference>
<keyword evidence="3" id="KW-1185">Reference proteome</keyword>
<accession>A0A3B6LNB9</accession>
<dbReference type="Pfam" id="PF13365">
    <property type="entry name" value="Trypsin_2"/>
    <property type="match status" value="1"/>
</dbReference>
<dbReference type="InterPro" id="IPR009003">
    <property type="entry name" value="Peptidase_S1_PA"/>
</dbReference>
<reference evidence="2" key="1">
    <citation type="submission" date="2018-08" db="EMBL/GenBank/DDBJ databases">
        <authorList>
            <person name="Rossello M."/>
        </authorList>
    </citation>
    <scope>NUCLEOTIDE SEQUENCE [LARGE SCALE GENOMIC DNA]</scope>
    <source>
        <strain evidence="2">cv. Chinese Spring</strain>
    </source>
</reference>
<dbReference type="Gene3D" id="2.40.10.120">
    <property type="match status" value="2"/>
</dbReference>
<dbReference type="Gramene" id="TraesCS5B02G286600.4">
    <property type="protein sequence ID" value="TraesCS5B02G286600.4"/>
    <property type="gene ID" value="TraesCS5B02G286600"/>
</dbReference>
<feature type="region of interest" description="Disordered" evidence="1">
    <location>
        <begin position="275"/>
        <end position="309"/>
    </location>
</feature>
<dbReference type="Gramene" id="TraesCS5B03G0741700.1">
    <property type="protein sequence ID" value="TraesCS5B03G0741700.1.CDS"/>
    <property type="gene ID" value="TraesCS5B03G0741700"/>
</dbReference>
<feature type="compositionally biased region" description="Polar residues" evidence="1">
    <location>
        <begin position="275"/>
        <end position="284"/>
    </location>
</feature>
<dbReference type="PANTHER" id="PTHR18868:SF41">
    <property type="match status" value="1"/>
</dbReference>
<protein>
    <submittedName>
        <fullName evidence="2">Uncharacterized protein</fullName>
    </submittedName>
</protein>
<evidence type="ECO:0000313" key="3">
    <source>
        <dbReference type="Proteomes" id="UP000019116"/>
    </source>
</evidence>